<name>A0A077P4P1_XENBV</name>
<evidence type="ECO:0000313" key="2">
    <source>
        <dbReference type="Proteomes" id="UP000028500"/>
    </source>
</evidence>
<dbReference type="HOGENOM" id="CLU_3278845_0_0_6"/>
<dbReference type="EMBL" id="CBSY010000130">
    <property type="protein sequence ID" value="CDH19475.1"/>
    <property type="molecule type" value="Genomic_DNA"/>
</dbReference>
<protein>
    <submittedName>
        <fullName evidence="1">Uncharacterized protein</fullName>
    </submittedName>
</protein>
<dbReference type="Proteomes" id="UP000028500">
    <property type="component" value="Unassembled WGS sequence"/>
</dbReference>
<gene>
    <name evidence="1" type="ORF">XBKQ1_2150016</name>
</gene>
<keyword evidence="2" id="KW-1185">Reference proteome</keyword>
<accession>A0A077P4P1</accession>
<evidence type="ECO:0000313" key="1">
    <source>
        <dbReference type="EMBL" id="CDH19475.1"/>
    </source>
</evidence>
<organism evidence="1 2">
    <name type="scientific">Xenorhabdus bovienii str. kraussei Quebec</name>
    <dbReference type="NCBI Taxonomy" id="1398203"/>
    <lineage>
        <taxon>Bacteria</taxon>
        <taxon>Pseudomonadati</taxon>
        <taxon>Pseudomonadota</taxon>
        <taxon>Gammaproteobacteria</taxon>
        <taxon>Enterobacterales</taxon>
        <taxon>Morganellaceae</taxon>
        <taxon>Xenorhabdus</taxon>
    </lineage>
</organism>
<comment type="caution">
    <text evidence="1">The sequence shown here is derived from an EMBL/GenBank/DDBJ whole genome shotgun (WGS) entry which is preliminary data.</text>
</comment>
<proteinExistence type="predicted"/>
<sequence>MPYQLEIIHKDVVVVKDTVKNKVKGNSNVALKKFDLLISRS</sequence>
<reference evidence="1" key="1">
    <citation type="submission" date="2013-07" db="EMBL/GenBank/DDBJ databases">
        <title>Sub-species coevolution in mutualistic symbiosis.</title>
        <authorList>
            <person name="Murfin K."/>
            <person name="Klassen J."/>
            <person name="Lee M."/>
            <person name="Forst S."/>
            <person name="Stock P."/>
            <person name="Goodrich-Blair H."/>
        </authorList>
    </citation>
    <scope>NUCLEOTIDE SEQUENCE [LARGE SCALE GENOMIC DNA]</scope>
    <source>
        <strain evidence="1">Kraussei Quebec</strain>
    </source>
</reference>
<dbReference type="AlphaFoldDB" id="A0A077P4P1"/>